<gene>
    <name evidence="1" type="ORF">G6N77_17525</name>
</gene>
<dbReference type="RefSeq" id="WP_165183462.1">
    <property type="nucleotide sequence ID" value="NZ_JAAKZI010000042.1"/>
</dbReference>
<dbReference type="Proteomes" id="UP000479226">
    <property type="component" value="Unassembled WGS sequence"/>
</dbReference>
<comment type="caution">
    <text evidence="1">The sequence shown here is derived from an EMBL/GenBank/DDBJ whole genome shotgun (WGS) entry which is preliminary data.</text>
</comment>
<dbReference type="EMBL" id="JAAKZI010000042">
    <property type="protein sequence ID" value="NGN85249.1"/>
    <property type="molecule type" value="Genomic_DNA"/>
</dbReference>
<protein>
    <recommendedName>
        <fullName evidence="3">Helix-turn-helix domain-containing protein</fullName>
    </recommendedName>
</protein>
<organism evidence="1 2">
    <name type="scientific">Arthrobacter silviterrae</name>
    <dbReference type="NCBI Taxonomy" id="2026658"/>
    <lineage>
        <taxon>Bacteria</taxon>
        <taxon>Bacillati</taxon>
        <taxon>Actinomycetota</taxon>
        <taxon>Actinomycetes</taxon>
        <taxon>Micrococcales</taxon>
        <taxon>Micrococcaceae</taxon>
        <taxon>Arthrobacter</taxon>
    </lineage>
</organism>
<keyword evidence="2" id="KW-1185">Reference proteome</keyword>
<evidence type="ECO:0000313" key="1">
    <source>
        <dbReference type="EMBL" id="NGN85249.1"/>
    </source>
</evidence>
<name>A0ABX0DED8_9MICC</name>
<reference evidence="1 2" key="1">
    <citation type="submission" date="2020-02" db="EMBL/GenBank/DDBJ databases">
        <title>Genome sequence of the type strain DSM 27180 of Arthrobacter silviterrae.</title>
        <authorList>
            <person name="Gao J."/>
            <person name="Sun J."/>
        </authorList>
    </citation>
    <scope>NUCLEOTIDE SEQUENCE [LARGE SCALE GENOMIC DNA]</scope>
    <source>
        <strain evidence="1 2">DSM 27180</strain>
    </source>
</reference>
<evidence type="ECO:0008006" key="3">
    <source>
        <dbReference type="Google" id="ProtNLM"/>
    </source>
</evidence>
<evidence type="ECO:0000313" key="2">
    <source>
        <dbReference type="Proteomes" id="UP000479226"/>
    </source>
</evidence>
<proteinExistence type="predicted"/>
<sequence length="173" mass="18629">MIRCGVPVVGRLFTPRRARCSDCAATHILLPPGLAARRADHAGVIAEAVELNIVQGAGHRKIAAVLGRPETTVRDWLRTFSANAPAVMAAFALRVHRGTAEALGFWPAPAATWKSNALGMVMAHARVLAHLHRAVAQSVVTVPWQYAALFAHGPWFFSRVGWPDGCNTSPPCR</sequence>
<accession>A0ABX0DED8</accession>